<keyword evidence="2" id="KW-0547">Nucleotide-binding</keyword>
<evidence type="ECO:0000256" key="6">
    <source>
        <dbReference type="ARBA" id="ARBA00023134"/>
    </source>
</evidence>
<evidence type="ECO:0000256" key="4">
    <source>
        <dbReference type="ARBA" id="ARBA00022824"/>
    </source>
</evidence>
<dbReference type="AlphaFoldDB" id="A0A9W6YWZ5"/>
<keyword evidence="3" id="KW-0378">Hydrolase</keyword>
<dbReference type="PROSITE" id="PS51715">
    <property type="entry name" value="G_GB1_RHD3"/>
    <property type="match status" value="1"/>
</dbReference>
<organism evidence="11 12">
    <name type="scientific">Ambrosiozyma monospora</name>
    <name type="common">Yeast</name>
    <name type="synonym">Endomycopsis monosporus</name>
    <dbReference type="NCBI Taxonomy" id="43982"/>
    <lineage>
        <taxon>Eukaryota</taxon>
        <taxon>Fungi</taxon>
        <taxon>Dikarya</taxon>
        <taxon>Ascomycota</taxon>
        <taxon>Saccharomycotina</taxon>
        <taxon>Pichiomycetes</taxon>
        <taxon>Pichiales</taxon>
        <taxon>Pichiaceae</taxon>
        <taxon>Ambrosiozyma</taxon>
    </lineage>
</organism>
<keyword evidence="5 9" id="KW-1133">Transmembrane helix</keyword>
<evidence type="ECO:0000256" key="8">
    <source>
        <dbReference type="PROSITE-ProRule" id="PRU01052"/>
    </source>
</evidence>
<reference evidence="11" key="1">
    <citation type="submission" date="2023-04" db="EMBL/GenBank/DDBJ databases">
        <title>Ambrosiozyma monospora NBRC 1965.</title>
        <authorList>
            <person name="Ichikawa N."/>
            <person name="Sato H."/>
            <person name="Tonouchi N."/>
        </authorList>
    </citation>
    <scope>NUCLEOTIDE SEQUENCE</scope>
    <source>
        <strain evidence="11">NBRC 1965</strain>
    </source>
</reference>
<feature type="transmembrane region" description="Helical" evidence="9">
    <location>
        <begin position="529"/>
        <end position="545"/>
    </location>
</feature>
<keyword evidence="7 9" id="KW-0472">Membrane</keyword>
<feature type="transmembrane region" description="Helical" evidence="9">
    <location>
        <begin position="552"/>
        <end position="569"/>
    </location>
</feature>
<dbReference type="EMBL" id="BSXU01003416">
    <property type="protein sequence ID" value="GMG40054.1"/>
    <property type="molecule type" value="Genomic_DNA"/>
</dbReference>
<evidence type="ECO:0000256" key="7">
    <source>
        <dbReference type="ARBA" id="ARBA00023136"/>
    </source>
</evidence>
<evidence type="ECO:0000256" key="5">
    <source>
        <dbReference type="ARBA" id="ARBA00022989"/>
    </source>
</evidence>
<evidence type="ECO:0000256" key="9">
    <source>
        <dbReference type="SAM" id="Phobius"/>
    </source>
</evidence>
<evidence type="ECO:0000313" key="11">
    <source>
        <dbReference type="EMBL" id="GMG40054.1"/>
    </source>
</evidence>
<dbReference type="InterPro" id="IPR046758">
    <property type="entry name" value="Sey1/RHD3-like_3HB"/>
</dbReference>
<accession>A0A9W6YWZ5</accession>
<dbReference type="GO" id="GO:0005525">
    <property type="term" value="F:GTP binding"/>
    <property type="evidence" value="ECO:0007669"/>
    <property type="project" value="UniProtKB-KW"/>
</dbReference>
<keyword evidence="12" id="KW-1185">Reference proteome</keyword>
<dbReference type="Pfam" id="PF05879">
    <property type="entry name" value="RHD3_GTPase"/>
    <property type="match status" value="1"/>
</dbReference>
<dbReference type="PANTHER" id="PTHR45923">
    <property type="entry name" value="PROTEIN SEY1"/>
    <property type="match status" value="1"/>
</dbReference>
<dbReference type="GO" id="GO:0003924">
    <property type="term" value="F:GTPase activity"/>
    <property type="evidence" value="ECO:0007669"/>
    <property type="project" value="TreeGrafter"/>
</dbReference>
<comment type="caution">
    <text evidence="11">The sequence shown here is derived from an EMBL/GenBank/DDBJ whole genome shotgun (WGS) entry which is preliminary data.</text>
</comment>
<dbReference type="InterPro" id="IPR030386">
    <property type="entry name" value="G_GB1_RHD3_dom"/>
</dbReference>
<evidence type="ECO:0000313" key="12">
    <source>
        <dbReference type="Proteomes" id="UP001165063"/>
    </source>
</evidence>
<name>A0A9W6YWZ5_AMBMO</name>
<gene>
    <name evidence="11" type="ORF">Amon01_000585500</name>
</gene>
<keyword evidence="4" id="KW-0256">Endoplasmic reticulum</keyword>
<evidence type="ECO:0000256" key="2">
    <source>
        <dbReference type="ARBA" id="ARBA00022741"/>
    </source>
</evidence>
<dbReference type="GO" id="GO:0005783">
    <property type="term" value="C:endoplasmic reticulum"/>
    <property type="evidence" value="ECO:0007669"/>
    <property type="project" value="TreeGrafter"/>
</dbReference>
<dbReference type="InterPro" id="IPR008803">
    <property type="entry name" value="RHD3/Sey1"/>
</dbReference>
<dbReference type="Pfam" id="PF20428">
    <property type="entry name" value="Sey1_3HB"/>
    <property type="match status" value="1"/>
</dbReference>
<protein>
    <submittedName>
        <fullName evidence="11">Unnamed protein product</fullName>
    </submittedName>
</protein>
<comment type="similarity">
    <text evidence="8">Belongs to the TRAFAC class dynamin-like GTPase superfamily. GB1/RHD3 GTPase family.</text>
</comment>
<evidence type="ECO:0000256" key="1">
    <source>
        <dbReference type="ARBA" id="ARBA00022692"/>
    </source>
</evidence>
<sequence length="641" mass="74142">MELLKTVFEVNLSLFSSNRQKCLLLFVIRDFTGVTPLSNLSNSLTTDLNKVWESLNKPDGCEELGLTDFFDLKFESIAHKHFQPEKFEIDIKALGDKFYDDTALLNTKYHRGIPVDAWTLYSQQIWEQIELNKDLDLPTQQILVARFRCDEISEQAYIAFEKEFRDIDFSTIQEPEKIAEIFQKLRTKTLQDYDEQASRYMNSVYLERKSTLQEKVDLLLKEVHSKQLDKLNKKALTEFTEHITKAKKARTKLSFPELLQESSKIAENNFIKSATIFHIAEAFNYNHALSKLQFAIVETSEQLKKKEKANLVARITKRFQNTFKEQIFDSLSSPMPDTWDIILNDFEVKKVAMFAPFKRDDGTYNFKLGLSEKENQDTAFQLEKTFWLKFRDIIHDFISEDTVSRILRNKFEDLFKYDEEGTPKIWKSAADVDVQYNKAKVETFALLPLFATAALKSTGEEIVPSIDISHEDELDGYDEFEDDEYANPHIFAHLLTNKEQNNIFKKLKRETDVIYVDAKRPVVTSTTQIPLYIYVIIAVLGWNEFMAILRNPLLFVLSIITVTGVYFAYNAEMLGPMLSIGFAMLDQTKKVAKEKLKDILLDDDVRVPPSRASTQATLVAESIELDDLRKLSNSTTIAVEE</sequence>
<dbReference type="Proteomes" id="UP001165063">
    <property type="component" value="Unassembled WGS sequence"/>
</dbReference>
<evidence type="ECO:0000259" key="10">
    <source>
        <dbReference type="PROSITE" id="PS51715"/>
    </source>
</evidence>
<evidence type="ECO:0000256" key="3">
    <source>
        <dbReference type="ARBA" id="ARBA00022801"/>
    </source>
</evidence>
<proteinExistence type="inferred from homology"/>
<keyword evidence="6" id="KW-0342">GTP-binding</keyword>
<dbReference type="PANTHER" id="PTHR45923:SF2">
    <property type="entry name" value="PROTEIN SEY1"/>
    <property type="match status" value="1"/>
</dbReference>
<keyword evidence="1 9" id="KW-0812">Transmembrane</keyword>
<feature type="domain" description="GB1/RHD3-type G" evidence="10">
    <location>
        <begin position="1"/>
        <end position="110"/>
    </location>
</feature>
<dbReference type="GO" id="GO:0016320">
    <property type="term" value="P:endoplasmic reticulum membrane fusion"/>
    <property type="evidence" value="ECO:0007669"/>
    <property type="project" value="TreeGrafter"/>
</dbReference>
<dbReference type="OrthoDB" id="1597724at2759"/>